<comment type="caution">
    <text evidence="2">The sequence shown here is derived from an EMBL/GenBank/DDBJ whole genome shotgun (WGS) entry which is preliminary data.</text>
</comment>
<reference evidence="3 4" key="1">
    <citation type="submission" date="2018-03" db="EMBL/GenBank/DDBJ databases">
        <title>Cross-interface Injection: A General Nanoliter Liquid Handling Method Applied to Single Cells Genome Amplification Automated Nanoliter Liquid Handling Applied to Single Cell Multiple Displacement Amplification.</title>
        <authorList>
            <person name="Yun J."/>
            <person name="Xu P."/>
            <person name="Xu J."/>
            <person name="Dai X."/>
            <person name="Wang Y."/>
            <person name="Zheng X."/>
            <person name="Cao C."/>
            <person name="Yi Q."/>
            <person name="Zhu Y."/>
            <person name="Wang L."/>
            <person name="Dong Z."/>
            <person name="Huang Y."/>
            <person name="Huang L."/>
            <person name="Du W."/>
        </authorList>
    </citation>
    <scope>NUCLEOTIDE SEQUENCE [LARGE SCALE GENOMIC DNA]</scope>
    <source>
        <strain evidence="2 3">A12-4</strain>
        <strain evidence="1 4">Z-E1-2</strain>
    </source>
</reference>
<organism evidence="2 3">
    <name type="scientific">Pseudidiomarina aestuarii</name>
    <dbReference type="NCBI Taxonomy" id="624146"/>
    <lineage>
        <taxon>Bacteria</taxon>
        <taxon>Pseudomonadati</taxon>
        <taxon>Pseudomonadota</taxon>
        <taxon>Gammaproteobacteria</taxon>
        <taxon>Alteromonadales</taxon>
        <taxon>Idiomarinaceae</taxon>
        <taxon>Pseudidiomarina</taxon>
    </lineage>
</organism>
<dbReference type="EMBL" id="PYVS01000010">
    <property type="protein sequence ID" value="PTB83151.1"/>
    <property type="molecule type" value="Genomic_DNA"/>
</dbReference>
<dbReference type="EMBL" id="PYVF01000029">
    <property type="protein sequence ID" value="PTB88964.1"/>
    <property type="molecule type" value="Genomic_DNA"/>
</dbReference>
<evidence type="ECO:0000313" key="4">
    <source>
        <dbReference type="Proteomes" id="UP000243022"/>
    </source>
</evidence>
<accession>A0A2T4D579</accession>
<evidence type="ECO:0000313" key="2">
    <source>
        <dbReference type="EMBL" id="PTB88964.1"/>
    </source>
</evidence>
<evidence type="ECO:0000313" key="1">
    <source>
        <dbReference type="EMBL" id="PTB83151.1"/>
    </source>
</evidence>
<dbReference type="Proteomes" id="UP000242087">
    <property type="component" value="Unassembled WGS sequence"/>
</dbReference>
<sequence>MRFVVIIFLQILSFSVNSSYMFEYDKNQETFIRSTNEGENSRIRFCQTKNGDDVVFRFDCEFSNQAVEGYFQYINKTFNAFTKVTSESRLAKFYNLERSNICLLVVPESKGYNRRERIGECVKFYVPVALNFDEYSPASLATTIASISHEVFHINFNPFAEKGAFNKLLINEYAASLLTLNSYRVLNEYLKIEFDGRWRNELAEKFSVSKDLDKYCKDYGVLKEKNRKMGNEFESVMGAVLASIFTSKIGNIDLLPIYIFEELSHLSFNDLSEEQILDRLGLCGSNVDLAKISLRLVDFNLSKTLEAVNSARHSSEIDCGDVEDICQLFLDNADQYTYFKKPPTYSGKSFNEFVELQVGNVFRLNDNMRFTTADGSFIVDSGAESNVWPEGGVDCDIDYSEKEVRNLSGNIITLTRCTELPGIGLIWTSKLQKDKVLSLRNLTQFYDKFYFINDTKINLRDIVDSEHKEIFDYIYVNGLIVYQSDDLNINYCLDTGSQFSLYSLRLQEAKLLYPFSTETGGFHSFELPSKTHILISFEEFEPFIKFKPKAVMAPEHCDLIVGADLLGKYKAFSIDPQKLTFYIN</sequence>
<protein>
    <submittedName>
        <fullName evidence="2">Uncharacterized protein</fullName>
    </submittedName>
</protein>
<evidence type="ECO:0000313" key="3">
    <source>
        <dbReference type="Proteomes" id="UP000242087"/>
    </source>
</evidence>
<name>A0A2T4D579_9GAMM</name>
<dbReference type="AlphaFoldDB" id="A0A2T4D579"/>
<proteinExistence type="predicted"/>
<dbReference type="Proteomes" id="UP000243022">
    <property type="component" value="Unassembled WGS sequence"/>
</dbReference>
<gene>
    <name evidence="2" type="ORF">C9927_02860</name>
    <name evidence="1" type="ORF">C9986_01020</name>
</gene>